<feature type="transmembrane region" description="Helical" evidence="1">
    <location>
        <begin position="214"/>
        <end position="236"/>
    </location>
</feature>
<feature type="transmembrane region" description="Helical" evidence="1">
    <location>
        <begin position="188"/>
        <end position="208"/>
    </location>
</feature>
<keyword evidence="1" id="KW-0472">Membrane</keyword>
<gene>
    <name evidence="2" type="ORF">HJC23_010853</name>
</gene>
<dbReference type="PANTHER" id="PTHR34730">
    <property type="entry name" value="UNNAMED PRODUCT"/>
    <property type="match status" value="1"/>
</dbReference>
<dbReference type="EMBL" id="JABMIG020000022">
    <property type="protein sequence ID" value="KAL3802097.1"/>
    <property type="molecule type" value="Genomic_DNA"/>
</dbReference>
<keyword evidence="1" id="KW-0812">Transmembrane</keyword>
<dbReference type="Proteomes" id="UP001516023">
    <property type="component" value="Unassembled WGS sequence"/>
</dbReference>
<feature type="transmembrane region" description="Helical" evidence="1">
    <location>
        <begin position="72"/>
        <end position="94"/>
    </location>
</feature>
<evidence type="ECO:0000313" key="3">
    <source>
        <dbReference type="Proteomes" id="UP001516023"/>
    </source>
</evidence>
<proteinExistence type="predicted"/>
<comment type="caution">
    <text evidence="2">The sequence shown here is derived from an EMBL/GenBank/DDBJ whole genome shotgun (WGS) entry which is preliminary data.</text>
</comment>
<protein>
    <recommendedName>
        <fullName evidence="4">Ion transport domain-containing protein</fullName>
    </recommendedName>
</protein>
<name>A0ABD3QPH0_9STRA</name>
<sequence length="382" mass="43481">MLAQFVSQISLHVIIHYHRKTAAAATRLQELEWNIDESYNTRSDPDILRKHLFKLDYEASTTYAVVRKWVSLLLALLSVAVGVLVICGCSIPSFSIESVGLLGLVESMNEFREADIYYSIFDLAKMIMDVARYLDTASNYIGLGTLSCLLVVTVFLVPMFEVASLLIEWFRPMDEKQRQRNSVVNEIISAWQYMEVFVLSVVIAAWQLGGVSEYIINVYCDSLEILFTTLSFYGILKEIDAQCFRVNASIEKAAWFLDAASLFLSYVNHFVITASSQMEQDKSVPPERRLHTYLWWTTQETMSLDEGEDGHEVLNNEVIISPVASQFTDFYFCTVRTGDCSEPSNAVLRRDEDMGVIKTPTEIETAKAFWDMTRDNNTNQSL</sequence>
<reference evidence="2 3" key="1">
    <citation type="journal article" date="2020" name="G3 (Bethesda)">
        <title>Improved Reference Genome for Cyclotella cryptica CCMP332, a Model for Cell Wall Morphogenesis, Salinity Adaptation, and Lipid Production in Diatoms (Bacillariophyta).</title>
        <authorList>
            <person name="Roberts W.R."/>
            <person name="Downey K.M."/>
            <person name="Ruck E.C."/>
            <person name="Traller J.C."/>
            <person name="Alverson A.J."/>
        </authorList>
    </citation>
    <scope>NUCLEOTIDE SEQUENCE [LARGE SCALE GENOMIC DNA]</scope>
    <source>
        <strain evidence="2 3">CCMP332</strain>
    </source>
</reference>
<feature type="transmembrane region" description="Helical" evidence="1">
    <location>
        <begin position="140"/>
        <end position="167"/>
    </location>
</feature>
<dbReference type="AlphaFoldDB" id="A0ABD3QPH0"/>
<evidence type="ECO:0008006" key="4">
    <source>
        <dbReference type="Google" id="ProtNLM"/>
    </source>
</evidence>
<keyword evidence="3" id="KW-1185">Reference proteome</keyword>
<keyword evidence="1" id="KW-1133">Transmembrane helix</keyword>
<dbReference type="Pfam" id="PF04403">
    <property type="entry name" value="PqiA"/>
    <property type="match status" value="1"/>
</dbReference>
<evidence type="ECO:0000256" key="1">
    <source>
        <dbReference type="SAM" id="Phobius"/>
    </source>
</evidence>
<evidence type="ECO:0000313" key="2">
    <source>
        <dbReference type="EMBL" id="KAL3802097.1"/>
    </source>
</evidence>
<dbReference type="PANTHER" id="PTHR34730:SF1">
    <property type="entry name" value="PARAQUAT-INDUCIBLE PROTEIN A"/>
    <property type="match status" value="1"/>
</dbReference>
<accession>A0ABD3QPH0</accession>
<dbReference type="InterPro" id="IPR007498">
    <property type="entry name" value="PqiA-like"/>
</dbReference>
<organism evidence="2 3">
    <name type="scientific">Cyclotella cryptica</name>
    <dbReference type="NCBI Taxonomy" id="29204"/>
    <lineage>
        <taxon>Eukaryota</taxon>
        <taxon>Sar</taxon>
        <taxon>Stramenopiles</taxon>
        <taxon>Ochrophyta</taxon>
        <taxon>Bacillariophyta</taxon>
        <taxon>Coscinodiscophyceae</taxon>
        <taxon>Thalassiosirophycidae</taxon>
        <taxon>Stephanodiscales</taxon>
        <taxon>Stephanodiscaceae</taxon>
        <taxon>Cyclotella</taxon>
    </lineage>
</organism>